<dbReference type="PROSITE" id="PS50005">
    <property type="entry name" value="TPR"/>
    <property type="match status" value="1"/>
</dbReference>
<reference evidence="3" key="1">
    <citation type="submission" date="2021-01" db="EMBL/GenBank/DDBJ databases">
        <authorList>
            <consortium name="Genoscope - CEA"/>
            <person name="William W."/>
        </authorList>
    </citation>
    <scope>NUCLEOTIDE SEQUENCE</scope>
</reference>
<dbReference type="EMBL" id="CAJJDP010000193">
    <property type="protein sequence ID" value="CAD8214793.1"/>
    <property type="molecule type" value="Genomic_DNA"/>
</dbReference>
<keyword evidence="1 2" id="KW-0802">TPR repeat</keyword>
<dbReference type="OrthoDB" id="19588at2759"/>
<evidence type="ECO:0000256" key="1">
    <source>
        <dbReference type="ARBA" id="ARBA00022803"/>
    </source>
</evidence>
<dbReference type="SMART" id="SM00028">
    <property type="entry name" value="TPR"/>
    <property type="match status" value="4"/>
</dbReference>
<evidence type="ECO:0008006" key="5">
    <source>
        <dbReference type="Google" id="ProtNLM"/>
    </source>
</evidence>
<dbReference type="InterPro" id="IPR019734">
    <property type="entry name" value="TPR_rpt"/>
</dbReference>
<dbReference type="GO" id="GO:0051301">
    <property type="term" value="P:cell division"/>
    <property type="evidence" value="ECO:0007669"/>
    <property type="project" value="TreeGrafter"/>
</dbReference>
<sequence>MNTIQLEQLINYSFQYDELERLLKTSIDGFASNIQKTLDGIYNNYSLYDKINVDEYLLPQMGDELFKKGDFIRALDIYDQALQINPDNFKANLGKANSLRATQKYLEAEKFYIKAKSQKQNDSVLLFGFGECLRQQMKIDKAIIEYDLAVQIDENYDEAAFYLGVCHIYLGIWRVQFKGEDGGTIKNELFSYFKRISTLGYDGTYKTLSNALFLSLDGYFQEAIKMIEQVLKTSPQNYEALLLISFLLFGNENYNLSLEFLEKIETQDLLILFLKSLCLLCIDLQNSSIKLLDKILDSTPGNQYAQMFKGVCLLKIKQPKEALAIFNTILEAYPQNEDAKSYKDQCLKEIGDENETNQDQELQI</sequence>
<dbReference type="PANTHER" id="PTHR12558:SF13">
    <property type="entry name" value="CELL DIVISION CYCLE PROTEIN 27 HOMOLOG"/>
    <property type="match status" value="1"/>
</dbReference>
<dbReference type="OMA" id="TSPQNYE"/>
<dbReference type="GO" id="GO:0005680">
    <property type="term" value="C:anaphase-promoting complex"/>
    <property type="evidence" value="ECO:0007669"/>
    <property type="project" value="TreeGrafter"/>
</dbReference>
<dbReference type="GO" id="GO:0016567">
    <property type="term" value="P:protein ubiquitination"/>
    <property type="evidence" value="ECO:0007669"/>
    <property type="project" value="TreeGrafter"/>
</dbReference>
<dbReference type="PANTHER" id="PTHR12558">
    <property type="entry name" value="CELL DIVISION CYCLE 16,23,27"/>
    <property type="match status" value="1"/>
</dbReference>
<protein>
    <recommendedName>
        <fullName evidence="5">Tetratricopeptide repeat protein</fullName>
    </recommendedName>
</protein>
<dbReference type="GO" id="GO:0005737">
    <property type="term" value="C:cytoplasm"/>
    <property type="evidence" value="ECO:0007669"/>
    <property type="project" value="TreeGrafter"/>
</dbReference>
<accession>A0A8S1YM15</accession>
<evidence type="ECO:0000313" key="3">
    <source>
        <dbReference type="EMBL" id="CAD8214793.1"/>
    </source>
</evidence>
<dbReference type="GO" id="GO:0031145">
    <property type="term" value="P:anaphase-promoting complex-dependent catabolic process"/>
    <property type="evidence" value="ECO:0007669"/>
    <property type="project" value="TreeGrafter"/>
</dbReference>
<keyword evidence="4" id="KW-1185">Reference proteome</keyword>
<name>A0A8S1YM15_PAROT</name>
<evidence type="ECO:0000256" key="2">
    <source>
        <dbReference type="PROSITE-ProRule" id="PRU00339"/>
    </source>
</evidence>
<gene>
    <name evidence="3" type="ORF">POCTA_138.1.T1890005</name>
</gene>
<dbReference type="AlphaFoldDB" id="A0A8S1YM15"/>
<feature type="repeat" description="TPR" evidence="2">
    <location>
        <begin position="55"/>
        <end position="88"/>
    </location>
</feature>
<comment type="caution">
    <text evidence="3">The sequence shown here is derived from an EMBL/GenBank/DDBJ whole genome shotgun (WGS) entry which is preliminary data.</text>
</comment>
<proteinExistence type="predicted"/>
<dbReference type="GO" id="GO:0007091">
    <property type="term" value="P:metaphase/anaphase transition of mitotic cell cycle"/>
    <property type="evidence" value="ECO:0007669"/>
    <property type="project" value="TreeGrafter"/>
</dbReference>
<dbReference type="Pfam" id="PF14559">
    <property type="entry name" value="TPR_19"/>
    <property type="match status" value="2"/>
</dbReference>
<evidence type="ECO:0000313" key="4">
    <source>
        <dbReference type="Proteomes" id="UP000683925"/>
    </source>
</evidence>
<organism evidence="3 4">
    <name type="scientific">Paramecium octaurelia</name>
    <dbReference type="NCBI Taxonomy" id="43137"/>
    <lineage>
        <taxon>Eukaryota</taxon>
        <taxon>Sar</taxon>
        <taxon>Alveolata</taxon>
        <taxon>Ciliophora</taxon>
        <taxon>Intramacronucleata</taxon>
        <taxon>Oligohymenophorea</taxon>
        <taxon>Peniculida</taxon>
        <taxon>Parameciidae</taxon>
        <taxon>Paramecium</taxon>
    </lineage>
</organism>
<dbReference type="Proteomes" id="UP000683925">
    <property type="component" value="Unassembled WGS sequence"/>
</dbReference>